<dbReference type="FunFam" id="3.30.420.10:FF:000032">
    <property type="entry name" value="Retrovirus-related Pol polyprotein from transposon 297-like Protein"/>
    <property type="match status" value="1"/>
</dbReference>
<dbReference type="GO" id="GO:0004190">
    <property type="term" value="F:aspartic-type endopeptidase activity"/>
    <property type="evidence" value="ECO:0007669"/>
    <property type="project" value="UniProtKB-KW"/>
</dbReference>
<evidence type="ECO:0000259" key="23">
    <source>
        <dbReference type="PROSITE" id="PS50994"/>
    </source>
</evidence>
<dbReference type="Gene3D" id="1.10.340.70">
    <property type="match status" value="1"/>
</dbReference>
<dbReference type="InterPro" id="IPR000477">
    <property type="entry name" value="RT_dom"/>
</dbReference>
<dbReference type="FunFam" id="3.30.70.270:FF:000020">
    <property type="entry name" value="Transposon Tf2-6 polyprotein-like Protein"/>
    <property type="match status" value="1"/>
</dbReference>
<evidence type="ECO:0000256" key="18">
    <source>
        <dbReference type="ARBA" id="ARBA00023268"/>
    </source>
</evidence>
<evidence type="ECO:0000256" key="10">
    <source>
        <dbReference type="ARBA" id="ARBA00022759"/>
    </source>
</evidence>
<dbReference type="InterPro" id="IPR050951">
    <property type="entry name" value="Retrovirus_Pol_polyprotein"/>
</dbReference>
<dbReference type="Pfam" id="PF17919">
    <property type="entry name" value="RT_RNaseH_2"/>
    <property type="match status" value="1"/>
</dbReference>
<keyword evidence="14" id="KW-0695">RNA-directed DNA polymerase</keyword>
<dbReference type="SUPFAM" id="SSF56672">
    <property type="entry name" value="DNA/RNA polymerases"/>
    <property type="match status" value="1"/>
</dbReference>
<dbReference type="SUPFAM" id="SSF53098">
    <property type="entry name" value="Ribonuclease H-like"/>
    <property type="match status" value="1"/>
</dbReference>
<proteinExistence type="inferred from homology"/>
<gene>
    <name evidence="24" type="ORF">ACEWY4_017079</name>
</gene>
<keyword evidence="8" id="KW-0479">Metal-binding</keyword>
<evidence type="ECO:0000313" key="24">
    <source>
        <dbReference type="EMBL" id="KAL2086020.1"/>
    </source>
</evidence>
<keyword evidence="10" id="KW-0255">Endonuclease</keyword>
<evidence type="ECO:0000256" key="11">
    <source>
        <dbReference type="ARBA" id="ARBA00022801"/>
    </source>
</evidence>
<dbReference type="GO" id="GO:0003964">
    <property type="term" value="F:RNA-directed DNA polymerase activity"/>
    <property type="evidence" value="ECO:0007669"/>
    <property type="project" value="UniProtKB-KW"/>
</dbReference>
<dbReference type="CDD" id="cd00024">
    <property type="entry name" value="CD_CSD"/>
    <property type="match status" value="1"/>
</dbReference>
<protein>
    <recommendedName>
        <fullName evidence="19">Gypsy retrotransposon integrase-like protein 1</fullName>
        <ecNumber evidence="3">3.1.26.4</ecNumber>
    </recommendedName>
</protein>
<comment type="caution">
    <text evidence="24">The sequence shown here is derived from an EMBL/GenBank/DDBJ whole genome shotgun (WGS) entry which is preliminary data.</text>
</comment>
<dbReference type="PANTHER" id="PTHR37984:SF5">
    <property type="entry name" value="PROTEIN NYNRIN-LIKE"/>
    <property type="match status" value="1"/>
</dbReference>
<dbReference type="GO" id="GO:0015074">
    <property type="term" value="P:DNA integration"/>
    <property type="evidence" value="ECO:0007669"/>
    <property type="project" value="UniProtKB-KW"/>
</dbReference>
<dbReference type="AlphaFoldDB" id="A0ABD1JH97"/>
<accession>A0ABD1JH97</accession>
<dbReference type="GO" id="GO:0046872">
    <property type="term" value="F:metal ion binding"/>
    <property type="evidence" value="ECO:0007669"/>
    <property type="project" value="UniProtKB-KW"/>
</dbReference>
<feature type="compositionally biased region" description="Low complexity" evidence="20">
    <location>
        <begin position="1057"/>
        <end position="1073"/>
    </location>
</feature>
<dbReference type="GO" id="GO:0006310">
    <property type="term" value="P:DNA recombination"/>
    <property type="evidence" value="ECO:0007669"/>
    <property type="project" value="UniProtKB-KW"/>
</dbReference>
<dbReference type="Pfam" id="PF17921">
    <property type="entry name" value="Integrase_H2C2"/>
    <property type="match status" value="1"/>
</dbReference>
<dbReference type="Gene3D" id="3.30.420.10">
    <property type="entry name" value="Ribonuclease H-like superfamily/Ribonuclease H"/>
    <property type="match status" value="1"/>
</dbReference>
<dbReference type="InterPro" id="IPR056924">
    <property type="entry name" value="SH3_Tf2-1"/>
</dbReference>
<dbReference type="InterPro" id="IPR043502">
    <property type="entry name" value="DNA/RNA_pol_sf"/>
</dbReference>
<dbReference type="Pfam" id="PF24626">
    <property type="entry name" value="SH3_Tf2-1"/>
    <property type="match status" value="1"/>
</dbReference>
<dbReference type="EC" id="3.1.26.4" evidence="3"/>
<dbReference type="InterPro" id="IPR043128">
    <property type="entry name" value="Rev_trsase/Diguanyl_cyclase"/>
</dbReference>
<dbReference type="CDD" id="cd01647">
    <property type="entry name" value="RT_LTR"/>
    <property type="match status" value="1"/>
</dbReference>
<evidence type="ECO:0000256" key="8">
    <source>
        <dbReference type="ARBA" id="ARBA00022723"/>
    </source>
</evidence>
<dbReference type="GO" id="GO:0006508">
    <property type="term" value="P:proteolysis"/>
    <property type="evidence" value="ECO:0007669"/>
    <property type="project" value="UniProtKB-KW"/>
</dbReference>
<evidence type="ECO:0000256" key="20">
    <source>
        <dbReference type="SAM" id="MobiDB-lite"/>
    </source>
</evidence>
<comment type="similarity">
    <text evidence="2">Belongs to the beta type-B retroviral polymerase family. HERV class-II K(HML-2) pol subfamily.</text>
</comment>
<keyword evidence="18" id="KW-0511">Multifunctional enzyme</keyword>
<evidence type="ECO:0000256" key="12">
    <source>
        <dbReference type="ARBA" id="ARBA00022842"/>
    </source>
</evidence>
<comment type="subcellular location">
    <subcellularLocation>
        <location evidence="1">Nucleus</location>
    </subcellularLocation>
</comment>
<dbReference type="CDD" id="cd00303">
    <property type="entry name" value="retropepsin_like"/>
    <property type="match status" value="1"/>
</dbReference>
<dbReference type="GO" id="GO:0003677">
    <property type="term" value="F:DNA binding"/>
    <property type="evidence" value="ECO:0007669"/>
    <property type="project" value="UniProtKB-KW"/>
</dbReference>
<evidence type="ECO:0000259" key="21">
    <source>
        <dbReference type="PROSITE" id="PS50013"/>
    </source>
</evidence>
<evidence type="ECO:0000256" key="14">
    <source>
        <dbReference type="ARBA" id="ARBA00022918"/>
    </source>
</evidence>
<feature type="domain" description="Integrase catalytic" evidence="23">
    <location>
        <begin position="689"/>
        <end position="848"/>
    </location>
</feature>
<feature type="domain" description="Chromo" evidence="21">
    <location>
        <begin position="990"/>
        <end position="1048"/>
    </location>
</feature>
<keyword evidence="11" id="KW-0378">Hydrolase</keyword>
<keyword evidence="13" id="KW-0229">DNA integration</keyword>
<dbReference type="InterPro" id="IPR041588">
    <property type="entry name" value="Integrase_H2C2"/>
</dbReference>
<dbReference type="FunFam" id="1.10.340.70:FF:000001">
    <property type="entry name" value="Retrovirus-related Pol polyprotein from transposon gypsy-like Protein"/>
    <property type="match status" value="1"/>
</dbReference>
<dbReference type="Gene3D" id="2.40.50.40">
    <property type="match status" value="1"/>
</dbReference>
<dbReference type="InterPro" id="IPR021109">
    <property type="entry name" value="Peptidase_aspartic_dom_sf"/>
</dbReference>
<dbReference type="Proteomes" id="UP001591681">
    <property type="component" value="Unassembled WGS sequence"/>
</dbReference>
<evidence type="ECO:0000256" key="3">
    <source>
        <dbReference type="ARBA" id="ARBA00012180"/>
    </source>
</evidence>
<evidence type="ECO:0000256" key="13">
    <source>
        <dbReference type="ARBA" id="ARBA00022908"/>
    </source>
</evidence>
<dbReference type="Pfam" id="PF00665">
    <property type="entry name" value="rve"/>
    <property type="match status" value="1"/>
</dbReference>
<dbReference type="SMART" id="SM00298">
    <property type="entry name" value="CHROMO"/>
    <property type="match status" value="1"/>
</dbReference>
<dbReference type="GO" id="GO:0004523">
    <property type="term" value="F:RNA-DNA hybrid ribonuclease activity"/>
    <property type="evidence" value="ECO:0007669"/>
    <property type="project" value="UniProtKB-EC"/>
</dbReference>
<dbReference type="InterPro" id="IPR023780">
    <property type="entry name" value="Chromo_domain"/>
</dbReference>
<dbReference type="InterPro" id="IPR001584">
    <property type="entry name" value="Integrase_cat-core"/>
</dbReference>
<evidence type="ECO:0000256" key="17">
    <source>
        <dbReference type="ARBA" id="ARBA00023172"/>
    </source>
</evidence>
<organism evidence="24 25">
    <name type="scientific">Coilia grayii</name>
    <name type="common">Gray's grenadier anchovy</name>
    <dbReference type="NCBI Taxonomy" id="363190"/>
    <lineage>
        <taxon>Eukaryota</taxon>
        <taxon>Metazoa</taxon>
        <taxon>Chordata</taxon>
        <taxon>Craniata</taxon>
        <taxon>Vertebrata</taxon>
        <taxon>Euteleostomi</taxon>
        <taxon>Actinopterygii</taxon>
        <taxon>Neopterygii</taxon>
        <taxon>Teleostei</taxon>
        <taxon>Clupei</taxon>
        <taxon>Clupeiformes</taxon>
        <taxon>Clupeoidei</taxon>
        <taxon>Engraulidae</taxon>
        <taxon>Coilinae</taxon>
        <taxon>Coilia</taxon>
    </lineage>
</organism>
<dbReference type="EMBL" id="JBHFQA010000015">
    <property type="protein sequence ID" value="KAL2086020.1"/>
    <property type="molecule type" value="Genomic_DNA"/>
</dbReference>
<evidence type="ECO:0000259" key="22">
    <source>
        <dbReference type="PROSITE" id="PS50878"/>
    </source>
</evidence>
<feature type="domain" description="Reverse transcriptase" evidence="22">
    <location>
        <begin position="171"/>
        <end position="350"/>
    </location>
</feature>
<evidence type="ECO:0000256" key="5">
    <source>
        <dbReference type="ARBA" id="ARBA00022679"/>
    </source>
</evidence>
<dbReference type="PROSITE" id="PS50878">
    <property type="entry name" value="RT_POL"/>
    <property type="match status" value="1"/>
</dbReference>
<evidence type="ECO:0000256" key="15">
    <source>
        <dbReference type="ARBA" id="ARBA00022932"/>
    </source>
</evidence>
<dbReference type="InterPro" id="IPR012337">
    <property type="entry name" value="RNaseH-like_sf"/>
</dbReference>
<keyword evidence="6" id="KW-0548">Nucleotidyltransferase</keyword>
<keyword evidence="9" id="KW-0064">Aspartyl protease</keyword>
<keyword evidence="5" id="KW-0808">Transferase</keyword>
<evidence type="ECO:0000313" key="25">
    <source>
        <dbReference type="Proteomes" id="UP001591681"/>
    </source>
</evidence>
<dbReference type="InterPro" id="IPR041577">
    <property type="entry name" value="RT_RNaseH_2"/>
</dbReference>
<dbReference type="InterPro" id="IPR036397">
    <property type="entry name" value="RNaseH_sf"/>
</dbReference>
<name>A0ABD1JH97_9TELE</name>
<dbReference type="FunFam" id="3.10.20.370:FF:000003">
    <property type="entry name" value="Transposon Tf2-6 polyprotein"/>
    <property type="match status" value="1"/>
</dbReference>
<keyword evidence="15" id="KW-0239">DNA-directed DNA polymerase</keyword>
<dbReference type="Pfam" id="PF00078">
    <property type="entry name" value="RVT_1"/>
    <property type="match status" value="1"/>
</dbReference>
<evidence type="ECO:0000256" key="2">
    <source>
        <dbReference type="ARBA" id="ARBA00010879"/>
    </source>
</evidence>
<dbReference type="Gene3D" id="3.30.70.270">
    <property type="match status" value="2"/>
</dbReference>
<keyword evidence="7" id="KW-0540">Nuclease</keyword>
<reference evidence="24 25" key="1">
    <citation type="submission" date="2024-09" db="EMBL/GenBank/DDBJ databases">
        <title>A chromosome-level genome assembly of Gray's grenadier anchovy, Coilia grayii.</title>
        <authorList>
            <person name="Fu Z."/>
        </authorList>
    </citation>
    <scope>NUCLEOTIDE SEQUENCE [LARGE SCALE GENOMIC DNA]</scope>
    <source>
        <strain evidence="24">G4</strain>
        <tissue evidence="24">Muscle</tissue>
    </source>
</reference>
<evidence type="ECO:0000256" key="16">
    <source>
        <dbReference type="ARBA" id="ARBA00023125"/>
    </source>
</evidence>
<feature type="region of interest" description="Disordered" evidence="20">
    <location>
        <begin position="1038"/>
        <end position="1090"/>
    </location>
</feature>
<dbReference type="PANTHER" id="PTHR37984">
    <property type="entry name" value="PROTEIN CBG26694"/>
    <property type="match status" value="1"/>
</dbReference>
<dbReference type="GO" id="GO:0005634">
    <property type="term" value="C:nucleus"/>
    <property type="evidence" value="ECO:0007669"/>
    <property type="project" value="UniProtKB-SubCell"/>
</dbReference>
<keyword evidence="25" id="KW-1185">Reference proteome</keyword>
<dbReference type="CDD" id="cd09274">
    <property type="entry name" value="RNase_HI_RT_Ty3"/>
    <property type="match status" value="1"/>
</dbReference>
<dbReference type="InterPro" id="IPR000953">
    <property type="entry name" value="Chromo/chromo_shadow_dom"/>
</dbReference>
<dbReference type="Pfam" id="PF00385">
    <property type="entry name" value="Chromo"/>
    <property type="match status" value="1"/>
</dbReference>
<evidence type="ECO:0000256" key="9">
    <source>
        <dbReference type="ARBA" id="ARBA00022750"/>
    </source>
</evidence>
<keyword evidence="12" id="KW-0460">Magnesium</keyword>
<dbReference type="Gene3D" id="3.10.10.10">
    <property type="entry name" value="HIV Type 1 Reverse Transcriptase, subunit A, domain 1"/>
    <property type="match status" value="1"/>
</dbReference>
<dbReference type="PROSITE" id="PS50013">
    <property type="entry name" value="CHROMO_2"/>
    <property type="match status" value="1"/>
</dbReference>
<keyword evidence="17" id="KW-0233">DNA recombination</keyword>
<evidence type="ECO:0000256" key="6">
    <source>
        <dbReference type="ARBA" id="ARBA00022695"/>
    </source>
</evidence>
<dbReference type="SUPFAM" id="SSF54160">
    <property type="entry name" value="Chromo domain-like"/>
    <property type="match status" value="1"/>
</dbReference>
<evidence type="ECO:0000256" key="4">
    <source>
        <dbReference type="ARBA" id="ARBA00022670"/>
    </source>
</evidence>
<keyword evidence="16" id="KW-0238">DNA-binding</keyword>
<evidence type="ECO:0000256" key="7">
    <source>
        <dbReference type="ARBA" id="ARBA00022722"/>
    </source>
</evidence>
<sequence length="1090" mass="122754">MGLEVHRLPAPVPARALDGHLLGQITHITEAVGMLTSGNHRERIRFHLLSSPSVPIVLGLPWLRLHNPRIDWRRGDVFEWGVECHQSCLRSAAPSTPSAPASTPPDISNVPVCYHDLLEVFSKAKATSLPPHRPYDCAIDLIPGAIPPRGRLYSLSGPERRAMEEYIADSLTAGVIRPSSSPAGAGFFFVGKKDGGLRPCIDYRGLNDITVKNRYPLPLLATAFESLQGATVFTKLDLRNAYHLVRIREGDEWKTAFNTPNGHYEYLVMPFGLTNAPAIFQGLVNDVLRDMLDRYVFIYLDDILIFSKTLEEHKQHVRLVLRRLLENSLFVKAEKCEFHAKTVAFLGYIVAEGAIQMDPAKVSAVASWSIPATRKQLQQFLGFANFYRRFIRNYSAVAAPLTALTSTKRPFCWTTAADNAFTTLKNKFTSAPILQVPDPERQFVVEVDASDIGVGAVLSQRRPEDEKLHPCAYFSRRLSPAERNYDIGDRELLAIKLALEEWRHWLEGAPVPFIVWTDHKNLEYIRTAKRLNPRQARWSLFFSRFHFSLSYRPGSRNVKPDALSRQFQEEDRLHGPVPILPESRVVAALTWDVERQVQRALQDQPGPSACPEGRLYVPETLRSQVLQWGHDSLLACHPGATRTSHHIARRFWWPTMEREVREYVQACPVCNCNKTSNRPPAGLLQPLPVPSRPWSHISLDFVTGLPVSEGNTVILTVVDRFSKMAHFIPLPKLPSAKETAQAVQLHVFRLHGIPADVVSDRGPQFTSAFWKEFCRLLGATVSLTSGFHPQANGQSERANQELEKALRCVVSRNPLSWASRLVWVEYAHNALTCSSTGMSPFQCVYGYQPPLFPSQEGEVSCPSALANARRCRRTWARARVALRKAVASYSAGANRRRTPAPEYRVGQRVWLSAKDLPVRVESRKLAARFLGPFLVERVISPTAVRLRLPTTMRVHPTFHVSRIKPVRVSPHTPVVPPPPAPRLLDGDPVYTVRRLLQSRRRGRGIHYLVDWEGYGPEERSWVPASRILDRSLIDDFHREHPDQPALRRGRPRGFSQPVRAPPSRTAAPPARGAWDATEDAALLSDQSEEF</sequence>
<keyword evidence="4" id="KW-0645">Protease</keyword>
<dbReference type="GO" id="GO:0003887">
    <property type="term" value="F:DNA-directed DNA polymerase activity"/>
    <property type="evidence" value="ECO:0007669"/>
    <property type="project" value="UniProtKB-KW"/>
</dbReference>
<evidence type="ECO:0000256" key="1">
    <source>
        <dbReference type="ARBA" id="ARBA00004123"/>
    </source>
</evidence>
<dbReference type="PROSITE" id="PS50994">
    <property type="entry name" value="INTEGRASE"/>
    <property type="match status" value="1"/>
</dbReference>
<dbReference type="InterPro" id="IPR016197">
    <property type="entry name" value="Chromo-like_dom_sf"/>
</dbReference>
<evidence type="ECO:0000256" key="19">
    <source>
        <dbReference type="ARBA" id="ARBA00039658"/>
    </source>
</evidence>
<dbReference type="Gene3D" id="2.40.70.10">
    <property type="entry name" value="Acid Proteases"/>
    <property type="match status" value="1"/>
</dbReference>